<dbReference type="PANTHER" id="PTHR33155">
    <property type="entry name" value="FANTASTIC FOUR-LIKE PROTEIN (DUF3049)"/>
    <property type="match status" value="1"/>
</dbReference>
<evidence type="ECO:0000313" key="5">
    <source>
        <dbReference type="Proteomes" id="UP000797356"/>
    </source>
</evidence>
<reference evidence="4" key="2">
    <citation type="submission" date="2019-07" db="EMBL/GenBank/DDBJ databases">
        <authorList>
            <person name="Yang Y."/>
            <person name="Bocs S."/>
            <person name="Baudouin L."/>
        </authorList>
    </citation>
    <scope>NUCLEOTIDE SEQUENCE</scope>
    <source>
        <tissue evidence="4">Spear leaf of Hainan Tall coconut</tissue>
    </source>
</reference>
<dbReference type="InterPro" id="IPR021410">
    <property type="entry name" value="FAF"/>
</dbReference>
<feature type="domain" description="FAF" evidence="3">
    <location>
        <begin position="152"/>
        <end position="199"/>
    </location>
</feature>
<gene>
    <name evidence="4" type="ORF">COCNU_16G001750</name>
</gene>
<organism evidence="4 5">
    <name type="scientific">Cocos nucifera</name>
    <name type="common">Coconut palm</name>
    <dbReference type="NCBI Taxonomy" id="13894"/>
    <lineage>
        <taxon>Eukaryota</taxon>
        <taxon>Viridiplantae</taxon>
        <taxon>Streptophyta</taxon>
        <taxon>Embryophyta</taxon>
        <taxon>Tracheophyta</taxon>
        <taxon>Spermatophyta</taxon>
        <taxon>Magnoliopsida</taxon>
        <taxon>Liliopsida</taxon>
        <taxon>Arecaceae</taxon>
        <taxon>Arecoideae</taxon>
        <taxon>Cocoseae</taxon>
        <taxon>Attaleinae</taxon>
        <taxon>Cocos</taxon>
    </lineage>
</organism>
<dbReference type="InterPro" id="IPR046431">
    <property type="entry name" value="FAF_dom"/>
</dbReference>
<feature type="compositionally biased region" description="Basic and acidic residues" evidence="2">
    <location>
        <begin position="210"/>
        <end position="220"/>
    </location>
</feature>
<sequence length="301" mass="33080">MLSSSSSSLCQGIQSCLEPQQPHPSKTKPEIHKWVRPSSTHQEPVVVEKGNEKEMDSGSGGGSEGGWSSIYSLSSPSQTLLEPKSSSPLPAIYTKRSMLGKKNLATCTETLGCETGAVYAVDDFDTENRRSRRATGEMVGKRSRRGSMGAGFPPPLTTLSGVSRLRILSKRENGRLLLLPVKPSVMEAERTDGRLRLRLYSDKPFHSNDKKVEELEKEEVKEEEESDEEMEEEEGGFLGVVGVEMNEMSYNGINGGEEMGIGKYRRPGGCKEEEGGGRRRGTSRGKPMLNWEAEAFWVASS</sequence>
<reference evidence="4" key="1">
    <citation type="journal article" date="2017" name="Gigascience">
        <title>The genome draft of coconut (Cocos nucifera).</title>
        <authorList>
            <person name="Xiao Y."/>
            <person name="Xu P."/>
            <person name="Fan H."/>
            <person name="Baudouin L."/>
            <person name="Xia W."/>
            <person name="Bocs S."/>
            <person name="Xu J."/>
            <person name="Li Q."/>
            <person name="Guo A."/>
            <person name="Zhou L."/>
            <person name="Li J."/>
            <person name="Wu Y."/>
            <person name="Ma Z."/>
            <person name="Armero A."/>
            <person name="Issali A.E."/>
            <person name="Liu N."/>
            <person name="Peng M."/>
            <person name="Yang Y."/>
        </authorList>
    </citation>
    <scope>NUCLEOTIDE SEQUENCE</scope>
    <source>
        <tissue evidence="4">Spear leaf of Hainan Tall coconut</tissue>
    </source>
</reference>
<protein>
    <submittedName>
        <fullName evidence="4">Protein FANTASTIC FOUR 1</fullName>
    </submittedName>
</protein>
<name>A0A8K0IXX2_COCNU</name>
<feature type="compositionally biased region" description="Polar residues" evidence="2">
    <location>
        <begin position="9"/>
        <end position="18"/>
    </location>
</feature>
<feature type="compositionally biased region" description="Acidic residues" evidence="2">
    <location>
        <begin position="221"/>
        <end position="234"/>
    </location>
</feature>
<feature type="region of interest" description="Disordered" evidence="2">
    <location>
        <begin position="1"/>
        <end position="69"/>
    </location>
</feature>
<dbReference type="EMBL" id="CM017887">
    <property type="protein sequence ID" value="KAG1371081.1"/>
    <property type="molecule type" value="Genomic_DNA"/>
</dbReference>
<feature type="region of interest" description="Disordered" evidence="2">
    <location>
        <begin position="210"/>
        <end position="234"/>
    </location>
</feature>
<dbReference type="Pfam" id="PF11250">
    <property type="entry name" value="FAF"/>
    <property type="match status" value="1"/>
</dbReference>
<dbReference type="Proteomes" id="UP000797356">
    <property type="component" value="Chromosome 16"/>
</dbReference>
<dbReference type="PANTHER" id="PTHR33155:SF8">
    <property type="entry name" value="PROTEIN FANTASTIC FOUR 1"/>
    <property type="match status" value="1"/>
</dbReference>
<dbReference type="AlphaFoldDB" id="A0A8K0IXX2"/>
<evidence type="ECO:0000313" key="4">
    <source>
        <dbReference type="EMBL" id="KAG1371081.1"/>
    </source>
</evidence>
<evidence type="ECO:0000256" key="1">
    <source>
        <dbReference type="ARBA" id="ARBA00008690"/>
    </source>
</evidence>
<feature type="region of interest" description="Disordered" evidence="2">
    <location>
        <begin position="130"/>
        <end position="155"/>
    </location>
</feature>
<proteinExistence type="inferred from homology"/>
<keyword evidence="5" id="KW-1185">Reference proteome</keyword>
<comment type="similarity">
    <text evidence="1">Belongs to the fantastic four family.</text>
</comment>
<accession>A0A8K0IXX2</accession>
<dbReference type="OrthoDB" id="783786at2759"/>
<evidence type="ECO:0000259" key="3">
    <source>
        <dbReference type="Pfam" id="PF11250"/>
    </source>
</evidence>
<evidence type="ECO:0000256" key="2">
    <source>
        <dbReference type="SAM" id="MobiDB-lite"/>
    </source>
</evidence>
<feature type="region of interest" description="Disordered" evidence="2">
    <location>
        <begin position="253"/>
        <end position="286"/>
    </location>
</feature>
<comment type="caution">
    <text evidence="4">The sequence shown here is derived from an EMBL/GenBank/DDBJ whole genome shotgun (WGS) entry which is preliminary data.</text>
</comment>